<keyword evidence="2" id="KW-1185">Reference proteome</keyword>
<dbReference type="AlphaFoldDB" id="A0A1J9PW56"/>
<dbReference type="EMBL" id="LGTZ01001795">
    <property type="protein sequence ID" value="OJD20592.1"/>
    <property type="molecule type" value="Genomic_DNA"/>
</dbReference>
<reference evidence="1 2" key="1">
    <citation type="submission" date="2015-08" db="EMBL/GenBank/DDBJ databases">
        <title>Emmonsia species relationships and genome sequence.</title>
        <authorList>
            <person name="Cuomo C.A."/>
            <person name="Schwartz I.S."/>
            <person name="Kenyon C."/>
            <person name="De Hoog G.S."/>
            <person name="Govender N.P."/>
            <person name="Botha A."/>
            <person name="Moreno L."/>
            <person name="De Vries M."/>
            <person name="Munoz J.F."/>
            <person name="Stielow J.B."/>
        </authorList>
    </citation>
    <scope>NUCLEOTIDE SEQUENCE [LARGE SCALE GENOMIC DNA]</scope>
    <source>
        <strain evidence="1 2">EI222</strain>
    </source>
</reference>
<organism evidence="1 2">
    <name type="scientific">Blastomyces percursus</name>
    <dbReference type="NCBI Taxonomy" id="1658174"/>
    <lineage>
        <taxon>Eukaryota</taxon>
        <taxon>Fungi</taxon>
        <taxon>Dikarya</taxon>
        <taxon>Ascomycota</taxon>
        <taxon>Pezizomycotina</taxon>
        <taxon>Eurotiomycetes</taxon>
        <taxon>Eurotiomycetidae</taxon>
        <taxon>Onygenales</taxon>
        <taxon>Ajellomycetaceae</taxon>
        <taxon>Blastomyces</taxon>
    </lineage>
</organism>
<name>A0A1J9PW56_9EURO</name>
<gene>
    <name evidence="1" type="ORF">ACJ73_08077</name>
</gene>
<evidence type="ECO:0000313" key="1">
    <source>
        <dbReference type="EMBL" id="OJD20592.1"/>
    </source>
</evidence>
<evidence type="ECO:0000313" key="2">
    <source>
        <dbReference type="Proteomes" id="UP000242791"/>
    </source>
</evidence>
<accession>A0A1J9PW56</accession>
<protein>
    <submittedName>
        <fullName evidence="1">Uncharacterized protein</fullName>
    </submittedName>
</protein>
<dbReference type="Proteomes" id="UP000242791">
    <property type="component" value="Unassembled WGS sequence"/>
</dbReference>
<comment type="caution">
    <text evidence="1">The sequence shown here is derived from an EMBL/GenBank/DDBJ whole genome shotgun (WGS) entry which is preliminary data.</text>
</comment>
<proteinExistence type="predicted"/>
<dbReference type="VEuPathDB" id="FungiDB:ACJ73_08077"/>
<sequence length="106" mass="11760">MTSLQTSHSTGEVTGVIHYTAPNVLATSGNLPGRLVRVNLNQWFGYLRFLTALMPWHTSLPHGPEGTIYEASGFDDDLRIEIDPTKIKFIKELKTSEASSIVQCEL</sequence>